<evidence type="ECO:0000256" key="3">
    <source>
        <dbReference type="ARBA" id="ARBA00023004"/>
    </source>
</evidence>
<dbReference type="PANTHER" id="PTHR11228">
    <property type="entry name" value="RADICAL SAM DOMAIN PROTEIN"/>
    <property type="match status" value="1"/>
</dbReference>
<dbReference type="GO" id="GO:0051536">
    <property type="term" value="F:iron-sulfur cluster binding"/>
    <property type="evidence" value="ECO:0007669"/>
    <property type="project" value="UniProtKB-KW"/>
</dbReference>
<evidence type="ECO:0000313" key="6">
    <source>
        <dbReference type="EMBL" id="SVD47751.1"/>
    </source>
</evidence>
<dbReference type="GO" id="GO:0046872">
    <property type="term" value="F:metal ion binding"/>
    <property type="evidence" value="ECO:0007669"/>
    <property type="project" value="UniProtKB-KW"/>
</dbReference>
<keyword evidence="4" id="KW-0411">Iron-sulfur</keyword>
<evidence type="ECO:0000256" key="2">
    <source>
        <dbReference type="ARBA" id="ARBA00022723"/>
    </source>
</evidence>
<dbReference type="InterPro" id="IPR007197">
    <property type="entry name" value="rSAM"/>
</dbReference>
<dbReference type="Gene3D" id="3.20.20.70">
    <property type="entry name" value="Aldolase class I"/>
    <property type="match status" value="1"/>
</dbReference>
<dbReference type="InterPro" id="IPR058240">
    <property type="entry name" value="rSAM_sf"/>
</dbReference>
<name>A0A382VPA0_9ZZZZ</name>
<proteinExistence type="predicted"/>
<dbReference type="SFLD" id="SFLDS00029">
    <property type="entry name" value="Radical_SAM"/>
    <property type="match status" value="1"/>
</dbReference>
<dbReference type="Pfam" id="PF04055">
    <property type="entry name" value="Radical_SAM"/>
    <property type="match status" value="1"/>
</dbReference>
<evidence type="ECO:0000259" key="5">
    <source>
        <dbReference type="PROSITE" id="PS51918"/>
    </source>
</evidence>
<feature type="non-terminal residue" evidence="6">
    <location>
        <position position="198"/>
    </location>
</feature>
<keyword evidence="2" id="KW-0479">Metal-binding</keyword>
<gene>
    <name evidence="6" type="ORF">METZ01_LOCUS400605</name>
</gene>
<evidence type="ECO:0000256" key="1">
    <source>
        <dbReference type="ARBA" id="ARBA00022691"/>
    </source>
</evidence>
<keyword evidence="3" id="KW-0408">Iron</keyword>
<dbReference type="SFLD" id="SFLDG01067">
    <property type="entry name" value="SPASM/twitch_domain_containing"/>
    <property type="match status" value="1"/>
</dbReference>
<evidence type="ECO:0000256" key="4">
    <source>
        <dbReference type="ARBA" id="ARBA00023014"/>
    </source>
</evidence>
<dbReference type="InterPro" id="IPR013785">
    <property type="entry name" value="Aldolase_TIM"/>
</dbReference>
<organism evidence="6">
    <name type="scientific">marine metagenome</name>
    <dbReference type="NCBI Taxonomy" id="408172"/>
    <lineage>
        <taxon>unclassified sequences</taxon>
        <taxon>metagenomes</taxon>
        <taxon>ecological metagenomes</taxon>
    </lineage>
</organism>
<dbReference type="GO" id="GO:0003824">
    <property type="term" value="F:catalytic activity"/>
    <property type="evidence" value="ECO:0007669"/>
    <property type="project" value="InterPro"/>
</dbReference>
<dbReference type="AlphaFoldDB" id="A0A382VPA0"/>
<dbReference type="PROSITE" id="PS51918">
    <property type="entry name" value="RADICAL_SAM"/>
    <property type="match status" value="1"/>
</dbReference>
<feature type="non-terminal residue" evidence="6">
    <location>
        <position position="1"/>
    </location>
</feature>
<dbReference type="EMBL" id="UINC01153178">
    <property type="protein sequence ID" value="SVD47751.1"/>
    <property type="molecule type" value="Genomic_DNA"/>
</dbReference>
<dbReference type="InterPro" id="IPR050377">
    <property type="entry name" value="Radical_SAM_PqqE_MftC-like"/>
</dbReference>
<accession>A0A382VPA0</accession>
<keyword evidence="1" id="KW-0949">S-adenosyl-L-methionine</keyword>
<reference evidence="6" key="1">
    <citation type="submission" date="2018-05" db="EMBL/GenBank/DDBJ databases">
        <authorList>
            <person name="Lanie J.A."/>
            <person name="Ng W.-L."/>
            <person name="Kazmierczak K.M."/>
            <person name="Andrzejewski T.M."/>
            <person name="Davidsen T.M."/>
            <person name="Wayne K.J."/>
            <person name="Tettelin H."/>
            <person name="Glass J.I."/>
            <person name="Rusch D."/>
            <person name="Podicherti R."/>
            <person name="Tsui H.-C.T."/>
            <person name="Winkler M.E."/>
        </authorList>
    </citation>
    <scope>NUCLEOTIDE SEQUENCE</scope>
</reference>
<dbReference type="SUPFAM" id="SSF102114">
    <property type="entry name" value="Radical SAM enzymes"/>
    <property type="match status" value="1"/>
</dbReference>
<sequence>MNVYSPLKVFHFHEKLVTLSPETSEIHAPIHVRIKPTNICNHHCNYCPYQSNKELQLGADMVKKDQIPHDKMMEIVEDCIEMKVAAVTFSGGGEPFCYPHLAKSAQKLAEKGIRIASLTNGGRLTGEAAEVFAQLGTWIRVSMDGWDGPSYVKFRKVHEREFQKILNNMKAFKKLGGACRLGVNYIISKDNAPHLYTM</sequence>
<protein>
    <recommendedName>
        <fullName evidence="5">Radical SAM core domain-containing protein</fullName>
    </recommendedName>
</protein>
<dbReference type="PANTHER" id="PTHR11228:SF7">
    <property type="entry name" value="PQQA PEPTIDE CYCLASE"/>
    <property type="match status" value="1"/>
</dbReference>
<feature type="domain" description="Radical SAM core" evidence="5">
    <location>
        <begin position="26"/>
        <end position="198"/>
    </location>
</feature>
<dbReference type="CDD" id="cd01335">
    <property type="entry name" value="Radical_SAM"/>
    <property type="match status" value="1"/>
</dbReference>